<accession>A0AAV4TMP0</accession>
<feature type="signal peptide" evidence="1">
    <location>
        <begin position="1"/>
        <end position="16"/>
    </location>
</feature>
<dbReference type="EMBL" id="BPLR01011609">
    <property type="protein sequence ID" value="GIY47670.1"/>
    <property type="molecule type" value="Genomic_DNA"/>
</dbReference>
<comment type="caution">
    <text evidence="2">The sequence shown here is derived from an EMBL/GenBank/DDBJ whole genome shotgun (WGS) entry which is preliminary data.</text>
</comment>
<dbReference type="AlphaFoldDB" id="A0AAV4TMP0"/>
<evidence type="ECO:0000313" key="3">
    <source>
        <dbReference type="Proteomes" id="UP001054945"/>
    </source>
</evidence>
<evidence type="ECO:0000313" key="2">
    <source>
        <dbReference type="EMBL" id="GIY47670.1"/>
    </source>
</evidence>
<evidence type="ECO:0000256" key="1">
    <source>
        <dbReference type="SAM" id="SignalP"/>
    </source>
</evidence>
<protein>
    <recommendedName>
        <fullName evidence="4">Granulin</fullName>
    </recommendedName>
</protein>
<dbReference type="Proteomes" id="UP001054945">
    <property type="component" value="Unassembled WGS sequence"/>
</dbReference>
<sequence>MKELLLIAFLPCLIAADVLCPDKLTTCTGGKSCCEFRGGYSCCDLTTGEIKGLLLLKVEANFAFSNLTVQSAMGDYVECDDGSGYCPARATCCGLYCCKYPAPCCQNIGCCEVRQSCCGGGCCRATQSCCNGIGCCQAFSKCCGTWCCPEESRCGVEKETCYNSNDGLFPSIALISLLVTACFMKKSYFL</sequence>
<keyword evidence="3" id="KW-1185">Reference proteome</keyword>
<reference evidence="2 3" key="1">
    <citation type="submission" date="2021-06" db="EMBL/GenBank/DDBJ databases">
        <title>Caerostris extrusa draft genome.</title>
        <authorList>
            <person name="Kono N."/>
            <person name="Arakawa K."/>
        </authorList>
    </citation>
    <scope>NUCLEOTIDE SEQUENCE [LARGE SCALE GENOMIC DNA]</scope>
</reference>
<organism evidence="2 3">
    <name type="scientific">Caerostris extrusa</name>
    <name type="common">Bark spider</name>
    <name type="synonym">Caerostris bankana</name>
    <dbReference type="NCBI Taxonomy" id="172846"/>
    <lineage>
        <taxon>Eukaryota</taxon>
        <taxon>Metazoa</taxon>
        <taxon>Ecdysozoa</taxon>
        <taxon>Arthropoda</taxon>
        <taxon>Chelicerata</taxon>
        <taxon>Arachnida</taxon>
        <taxon>Araneae</taxon>
        <taxon>Araneomorphae</taxon>
        <taxon>Entelegynae</taxon>
        <taxon>Araneoidea</taxon>
        <taxon>Araneidae</taxon>
        <taxon>Caerostris</taxon>
    </lineage>
</organism>
<name>A0AAV4TMP0_CAEEX</name>
<keyword evidence="1" id="KW-0732">Signal</keyword>
<proteinExistence type="predicted"/>
<gene>
    <name evidence="2" type="ORF">CEXT_588771</name>
</gene>
<feature type="chain" id="PRO_5043786309" description="Granulin" evidence="1">
    <location>
        <begin position="17"/>
        <end position="190"/>
    </location>
</feature>
<evidence type="ECO:0008006" key="4">
    <source>
        <dbReference type="Google" id="ProtNLM"/>
    </source>
</evidence>